<accession>A0A0F9J879</accession>
<proteinExistence type="predicted"/>
<name>A0A0F9J879_9ZZZZ</name>
<dbReference type="AlphaFoldDB" id="A0A0F9J879"/>
<gene>
    <name evidence="1" type="ORF">LCGC14_1485480</name>
</gene>
<protein>
    <submittedName>
        <fullName evidence="1">Uncharacterized protein</fullName>
    </submittedName>
</protein>
<organism evidence="1">
    <name type="scientific">marine sediment metagenome</name>
    <dbReference type="NCBI Taxonomy" id="412755"/>
    <lineage>
        <taxon>unclassified sequences</taxon>
        <taxon>metagenomes</taxon>
        <taxon>ecological metagenomes</taxon>
    </lineage>
</organism>
<dbReference type="EMBL" id="LAZR01010617">
    <property type="protein sequence ID" value="KKM66014.1"/>
    <property type="molecule type" value="Genomic_DNA"/>
</dbReference>
<sequence length="370" mass="38064">MATPVTDENVKFDGSLTPSIVVETITQGFQKADFNGAALGANPTGLANDATVFTATVLVDDLPFASAGVENAIAITGSTAQTFTTLIAQLNTDLTGATATIEPDGNIMIESDATGAPIVNSSILISDGDLFSSLTGFDGFEAPHGVGTDLFVVSHLPSQLDLDRFCTLINTYGGSLPLSPSAGVQTVNVGGAITGANSTGLANDATVYVMDVKVDGVVNPVSIIGSAAQTYTNLVTEIDADLTGATSSVSTGDLVITSSATPTFVSEDSSINIVDGVDSDISSTLPLLRNLTDFVGLQDPILGIFNFRDALQKNTTFARGLLDTSFSVVYGGVERFAGLKPAKIFAGSIPNTLTYFDGAVFRLLFDDSAA</sequence>
<comment type="caution">
    <text evidence="1">The sequence shown here is derived from an EMBL/GenBank/DDBJ whole genome shotgun (WGS) entry which is preliminary data.</text>
</comment>
<reference evidence="1" key="1">
    <citation type="journal article" date="2015" name="Nature">
        <title>Complex archaea that bridge the gap between prokaryotes and eukaryotes.</title>
        <authorList>
            <person name="Spang A."/>
            <person name="Saw J.H."/>
            <person name="Jorgensen S.L."/>
            <person name="Zaremba-Niedzwiedzka K."/>
            <person name="Martijn J."/>
            <person name="Lind A.E."/>
            <person name="van Eijk R."/>
            <person name="Schleper C."/>
            <person name="Guy L."/>
            <person name="Ettema T.J."/>
        </authorList>
    </citation>
    <scope>NUCLEOTIDE SEQUENCE</scope>
</reference>
<evidence type="ECO:0000313" key="1">
    <source>
        <dbReference type="EMBL" id="KKM66014.1"/>
    </source>
</evidence>